<name>A0A5K7ZT01_9BACT</name>
<dbReference type="Gene3D" id="3.30.450.20">
    <property type="entry name" value="PAS domain"/>
    <property type="match status" value="1"/>
</dbReference>
<dbReference type="PANTHER" id="PTHR43065">
    <property type="entry name" value="SENSOR HISTIDINE KINASE"/>
    <property type="match status" value="1"/>
</dbReference>
<dbReference type="InterPro" id="IPR003661">
    <property type="entry name" value="HisK_dim/P_dom"/>
</dbReference>
<dbReference type="Gene3D" id="3.30.450.40">
    <property type="match status" value="1"/>
</dbReference>
<evidence type="ECO:0000256" key="3">
    <source>
        <dbReference type="ARBA" id="ARBA00022553"/>
    </source>
</evidence>
<dbReference type="SUPFAM" id="SSF55785">
    <property type="entry name" value="PYP-like sensor domain (PAS domain)"/>
    <property type="match status" value="1"/>
</dbReference>
<evidence type="ECO:0000256" key="8">
    <source>
        <dbReference type="ARBA" id="ARBA00023012"/>
    </source>
</evidence>
<dbReference type="InterPro" id="IPR004096">
    <property type="entry name" value="V4R"/>
</dbReference>
<dbReference type="CDD" id="cd00130">
    <property type="entry name" value="PAS"/>
    <property type="match status" value="1"/>
</dbReference>
<keyword evidence="5" id="KW-0547">Nucleotide-binding</keyword>
<keyword evidence="3" id="KW-0597">Phosphoprotein</keyword>
<dbReference type="InterPro" id="IPR000014">
    <property type="entry name" value="PAS"/>
</dbReference>
<dbReference type="SUPFAM" id="SSF55781">
    <property type="entry name" value="GAF domain-like"/>
    <property type="match status" value="1"/>
</dbReference>
<dbReference type="SUPFAM" id="SSF111126">
    <property type="entry name" value="Ligand-binding domain in the NO signalling and Golgi transport"/>
    <property type="match status" value="1"/>
</dbReference>
<dbReference type="SMART" id="SM00388">
    <property type="entry name" value="HisKA"/>
    <property type="match status" value="1"/>
</dbReference>
<keyword evidence="7" id="KW-0067">ATP-binding</keyword>
<dbReference type="NCBIfam" id="TIGR00229">
    <property type="entry name" value="sensory_box"/>
    <property type="match status" value="1"/>
</dbReference>
<evidence type="ECO:0000256" key="7">
    <source>
        <dbReference type="ARBA" id="ARBA00022840"/>
    </source>
</evidence>
<dbReference type="SUPFAM" id="SSF55874">
    <property type="entry name" value="ATPase domain of HSP90 chaperone/DNA topoisomerase II/histidine kinase"/>
    <property type="match status" value="1"/>
</dbReference>
<keyword evidence="8" id="KW-0902">Two-component regulatory system</keyword>
<gene>
    <name evidence="11" type="ORF">DSCO28_39120</name>
</gene>
<dbReference type="Gene3D" id="3.30.1380.20">
    <property type="entry name" value="Trafficking protein particle complex subunit 3"/>
    <property type="match status" value="1"/>
</dbReference>
<evidence type="ECO:0000259" key="9">
    <source>
        <dbReference type="PROSITE" id="PS50109"/>
    </source>
</evidence>
<protein>
    <recommendedName>
        <fullName evidence="2">histidine kinase</fullName>
        <ecNumber evidence="2">2.7.13.3</ecNumber>
    </recommendedName>
</protein>
<evidence type="ECO:0000256" key="2">
    <source>
        <dbReference type="ARBA" id="ARBA00012438"/>
    </source>
</evidence>
<dbReference type="PRINTS" id="PR00344">
    <property type="entry name" value="BCTRLSENSOR"/>
</dbReference>
<organism evidence="11 12">
    <name type="scientific">Desulfosarcina ovata subsp. sediminis</name>
    <dbReference type="NCBI Taxonomy" id="885957"/>
    <lineage>
        <taxon>Bacteria</taxon>
        <taxon>Pseudomonadati</taxon>
        <taxon>Thermodesulfobacteriota</taxon>
        <taxon>Desulfobacteria</taxon>
        <taxon>Desulfobacterales</taxon>
        <taxon>Desulfosarcinaceae</taxon>
        <taxon>Desulfosarcina</taxon>
    </lineage>
</organism>
<dbReference type="Pfam" id="PF13426">
    <property type="entry name" value="PAS_9"/>
    <property type="match status" value="1"/>
</dbReference>
<dbReference type="GO" id="GO:0000155">
    <property type="term" value="F:phosphorelay sensor kinase activity"/>
    <property type="evidence" value="ECO:0007669"/>
    <property type="project" value="InterPro"/>
</dbReference>
<dbReference type="SMART" id="SM00387">
    <property type="entry name" value="HATPase_c"/>
    <property type="match status" value="1"/>
</dbReference>
<dbReference type="CDD" id="cd00082">
    <property type="entry name" value="HisKA"/>
    <property type="match status" value="1"/>
</dbReference>
<keyword evidence="4" id="KW-0808">Transferase</keyword>
<dbReference type="PROSITE" id="PS50109">
    <property type="entry name" value="HIS_KIN"/>
    <property type="match status" value="1"/>
</dbReference>
<evidence type="ECO:0000256" key="6">
    <source>
        <dbReference type="ARBA" id="ARBA00022777"/>
    </source>
</evidence>
<dbReference type="InterPro" id="IPR036890">
    <property type="entry name" value="HATPase_C_sf"/>
</dbReference>
<accession>A0A5K7ZT01</accession>
<dbReference type="GO" id="GO:0005524">
    <property type="term" value="F:ATP binding"/>
    <property type="evidence" value="ECO:0007669"/>
    <property type="project" value="UniProtKB-KW"/>
</dbReference>
<evidence type="ECO:0000259" key="10">
    <source>
        <dbReference type="PROSITE" id="PS50112"/>
    </source>
</evidence>
<dbReference type="Pfam" id="PF00512">
    <property type="entry name" value="HisKA"/>
    <property type="match status" value="1"/>
</dbReference>
<sequence length="883" mass="101396">MCMKTITHVNDGSDICLKAISHRLESNRDIFISRFSKENEKLPDAIKIAEKYITALERFFRTGLTSQESDPFIKMLMASINQNQLDLTRTGRLVSSLRNMMFDFLDPNIANEKQVFQKLNQYLDEVLEEVTITFDQIVKKQALQIEAIQKRKDDFKTSKQKRGWLDFAGIRMCMTDFSGNWLNLWRAMILFAGEDTARRVFFEAGIAELFSKTCLENSLLKNNAEGFTKAVDAYSEAGFGDFYIRELIFENGFTRITCQDTFEAWTFAKKNKKNEYPFCYHSTGVLLSFMRTLTGRSDLVAEEVKCIAKGDPECEFVIGTKNEFKRRNIPLTVWGQTLKEKAKFLETMLNEKEVAEKALLNKYNELTIINKIGRDISQSLNIDTILNLSVLNLSRIVGNKDICIYLINRKSNELILKAQKGFSKDYFKNLFRFKMEEGISGDAAHKMVPVEWNNQTNLPIKINYDVKNKKIKSILSVPLKTKNKVIGVLNIAAKFQHHFAADEIDLISLIGSQISGAIENAYLLEEIRDSEKKYRTLVENINDGYFLCQDDHVLYANSAFLYMHGYSKSEVLGKDFRKFLPKENVAQVEKILSGTWGKEIPEHIEFQRKHKNNKKLPTDLKINLIKFNGKPALICILRDISKRKEMEKKVIEHQRLSSIGQLTADIAHEIRNPLSSIKTNIQVLSKQLHLQGFNKRRMEIAVEEILRLDRILQDVLNFSVPVKMEMSLDHLHNVIGKCVELIHEKIRRSKINVIQKLSRDIPEIYMNTGMFQQVILNLFLNSIDAMPNGGQIIITTRRIEIEDHKMILLEIMDSGCGIQSENLNRVFDPFFSTKTQGAGLGLSNVKKIIDAHHGSIEIENRANQGTRIIIKLPENKNAKSPNC</sequence>
<dbReference type="InterPro" id="IPR036097">
    <property type="entry name" value="HisK_dim/P_sf"/>
</dbReference>
<evidence type="ECO:0000256" key="4">
    <source>
        <dbReference type="ARBA" id="ARBA00022679"/>
    </source>
</evidence>
<dbReference type="EMBL" id="AP021876">
    <property type="protein sequence ID" value="BBO83346.1"/>
    <property type="molecule type" value="Genomic_DNA"/>
</dbReference>
<dbReference type="SMART" id="SM00989">
    <property type="entry name" value="V4R"/>
    <property type="match status" value="1"/>
</dbReference>
<dbReference type="InterPro" id="IPR004358">
    <property type="entry name" value="Sig_transdc_His_kin-like_C"/>
</dbReference>
<keyword evidence="6" id="KW-0418">Kinase</keyword>
<evidence type="ECO:0000256" key="1">
    <source>
        <dbReference type="ARBA" id="ARBA00000085"/>
    </source>
</evidence>
<dbReference type="InterPro" id="IPR024096">
    <property type="entry name" value="NO_sig/Golgi_transp_ligand-bd"/>
</dbReference>
<dbReference type="InterPro" id="IPR003594">
    <property type="entry name" value="HATPase_dom"/>
</dbReference>
<reference evidence="11 12" key="1">
    <citation type="submission" date="2019-11" db="EMBL/GenBank/DDBJ databases">
        <title>Comparative genomics of hydrocarbon-degrading Desulfosarcina strains.</title>
        <authorList>
            <person name="Watanabe M."/>
            <person name="Kojima H."/>
            <person name="Fukui M."/>
        </authorList>
    </citation>
    <scope>NUCLEOTIDE SEQUENCE [LARGE SCALE GENOMIC DNA]</scope>
    <source>
        <strain evidence="11 12">28bB2T</strain>
    </source>
</reference>
<proteinExistence type="predicted"/>
<dbReference type="SMART" id="SM00065">
    <property type="entry name" value="GAF"/>
    <property type="match status" value="1"/>
</dbReference>
<evidence type="ECO:0000313" key="11">
    <source>
        <dbReference type="EMBL" id="BBO83346.1"/>
    </source>
</evidence>
<dbReference type="InterPro" id="IPR005467">
    <property type="entry name" value="His_kinase_dom"/>
</dbReference>
<evidence type="ECO:0000313" key="12">
    <source>
        <dbReference type="Proteomes" id="UP000425960"/>
    </source>
</evidence>
<dbReference type="AlphaFoldDB" id="A0A5K7ZT01"/>
<comment type="catalytic activity">
    <reaction evidence="1">
        <text>ATP + protein L-histidine = ADP + protein N-phospho-L-histidine.</text>
        <dbReference type="EC" id="2.7.13.3"/>
    </reaction>
</comment>
<dbReference type="InterPro" id="IPR003018">
    <property type="entry name" value="GAF"/>
</dbReference>
<dbReference type="Gene3D" id="3.30.565.10">
    <property type="entry name" value="Histidine kinase-like ATPase, C-terminal domain"/>
    <property type="match status" value="1"/>
</dbReference>
<dbReference type="KEGG" id="dov:DSCO28_39120"/>
<dbReference type="PROSITE" id="PS50112">
    <property type="entry name" value="PAS"/>
    <property type="match status" value="1"/>
</dbReference>
<dbReference type="Gene3D" id="1.10.287.130">
    <property type="match status" value="1"/>
</dbReference>
<dbReference type="EC" id="2.7.13.3" evidence="2"/>
<dbReference type="InterPro" id="IPR029016">
    <property type="entry name" value="GAF-like_dom_sf"/>
</dbReference>
<dbReference type="PANTHER" id="PTHR43065:SF10">
    <property type="entry name" value="PEROXIDE STRESS-ACTIVATED HISTIDINE KINASE MAK3"/>
    <property type="match status" value="1"/>
</dbReference>
<dbReference type="Pfam" id="PF13185">
    <property type="entry name" value="GAF_2"/>
    <property type="match status" value="1"/>
</dbReference>
<dbReference type="Pfam" id="PF02518">
    <property type="entry name" value="HATPase_c"/>
    <property type="match status" value="1"/>
</dbReference>
<dbReference type="Proteomes" id="UP000425960">
    <property type="component" value="Chromosome"/>
</dbReference>
<dbReference type="InterPro" id="IPR035965">
    <property type="entry name" value="PAS-like_dom_sf"/>
</dbReference>
<feature type="domain" description="PAS" evidence="10">
    <location>
        <begin position="530"/>
        <end position="599"/>
    </location>
</feature>
<dbReference type="SMART" id="SM00091">
    <property type="entry name" value="PAS"/>
    <property type="match status" value="1"/>
</dbReference>
<feature type="domain" description="Histidine kinase" evidence="9">
    <location>
        <begin position="665"/>
        <end position="876"/>
    </location>
</feature>
<evidence type="ECO:0000256" key="5">
    <source>
        <dbReference type="ARBA" id="ARBA00022741"/>
    </source>
</evidence>
<dbReference type="Pfam" id="PF02830">
    <property type="entry name" value="V4R"/>
    <property type="match status" value="1"/>
</dbReference>
<dbReference type="SUPFAM" id="SSF47384">
    <property type="entry name" value="Homodimeric domain of signal transducing histidine kinase"/>
    <property type="match status" value="1"/>
</dbReference>